<evidence type="ECO:0000313" key="2">
    <source>
        <dbReference type="Proteomes" id="UP000318529"/>
    </source>
</evidence>
<name>A0A560BM71_AZOBR</name>
<dbReference type="EMBL" id="VITH01000029">
    <property type="protein sequence ID" value="TWA73717.1"/>
    <property type="molecule type" value="Genomic_DNA"/>
</dbReference>
<organism evidence="1 2">
    <name type="scientific">Azospirillum brasilense</name>
    <dbReference type="NCBI Taxonomy" id="192"/>
    <lineage>
        <taxon>Bacteria</taxon>
        <taxon>Pseudomonadati</taxon>
        <taxon>Pseudomonadota</taxon>
        <taxon>Alphaproteobacteria</taxon>
        <taxon>Rhodospirillales</taxon>
        <taxon>Azospirillaceae</taxon>
        <taxon>Azospirillum</taxon>
    </lineage>
</organism>
<reference evidence="1 2" key="1">
    <citation type="submission" date="2019-06" db="EMBL/GenBank/DDBJ databases">
        <title>Genomic Encyclopedia of Type Strains, Phase IV (KMG-V): Genome sequencing to study the core and pangenomes of soil and plant-associated prokaryotes.</title>
        <authorList>
            <person name="Whitman W."/>
        </authorList>
    </citation>
    <scope>NUCLEOTIDE SEQUENCE [LARGE SCALE GENOMIC DNA]</scope>
    <source>
        <strain evidence="1 2">BR 11650</strain>
    </source>
</reference>
<protein>
    <submittedName>
        <fullName evidence="1">Uncharacterized protein</fullName>
    </submittedName>
</protein>
<dbReference type="RefSeq" id="WP_145691102.1">
    <property type="nucleotide sequence ID" value="NZ_VITH01000029.1"/>
</dbReference>
<accession>A0A560BM71</accession>
<proteinExistence type="predicted"/>
<gene>
    <name evidence="1" type="ORF">FBZ83_1299</name>
</gene>
<evidence type="ECO:0000313" key="1">
    <source>
        <dbReference type="EMBL" id="TWA73717.1"/>
    </source>
</evidence>
<dbReference type="Proteomes" id="UP000318529">
    <property type="component" value="Unassembled WGS sequence"/>
</dbReference>
<comment type="caution">
    <text evidence="1">The sequence shown here is derived from an EMBL/GenBank/DDBJ whole genome shotgun (WGS) entry which is preliminary data.</text>
</comment>
<dbReference type="AlphaFoldDB" id="A0A560BM71"/>
<sequence>MHDLSFRAWRTQLGLTIHRAAIEIGDPESFIRELDTGTVELDRKTLLAMEALTARHERGELVIHAPGSAANARPKGKPGDEGIEPLAGDSWATRTARLALAILATDPRIRSYGELHDDVVAAGGDPDIGTMQKYAYPLGRIGQAIGLISEEMGKPVPPIEALVVNAKSQLPGKGIDGFLRDFLKAENKAEDARLLQYATHRPRIIKSIHADIAAFPEWDEVLRLAGVRAL</sequence>